<dbReference type="Gene3D" id="3.50.40.10">
    <property type="entry name" value="Phenylalanyl-trna Synthetase, Chain B, domain 3"/>
    <property type="match status" value="1"/>
</dbReference>
<dbReference type="GO" id="GO:0003723">
    <property type="term" value="F:RNA binding"/>
    <property type="evidence" value="ECO:0007669"/>
    <property type="project" value="InterPro"/>
</dbReference>
<dbReference type="OrthoDB" id="2389074at2759"/>
<keyword evidence="9" id="KW-0030">Aminoacyl-tRNA synthetase</keyword>
<dbReference type="AlphaFoldDB" id="A0A9N9CL58"/>
<dbReference type="GO" id="GO:0004826">
    <property type="term" value="F:phenylalanine-tRNA ligase activity"/>
    <property type="evidence" value="ECO:0007669"/>
    <property type="project" value="UniProtKB-EC"/>
</dbReference>
<evidence type="ECO:0000256" key="9">
    <source>
        <dbReference type="ARBA" id="ARBA00023146"/>
    </source>
</evidence>
<dbReference type="SUPFAM" id="SSF46955">
    <property type="entry name" value="Putative DNA-binding domain"/>
    <property type="match status" value="1"/>
</dbReference>
<dbReference type="InterPro" id="IPR005147">
    <property type="entry name" value="tRNA_synthase_B5-dom"/>
</dbReference>
<dbReference type="PANTHER" id="PTHR10947:SF0">
    <property type="entry name" value="PHENYLALANINE--TRNA LIGASE BETA SUBUNIT"/>
    <property type="match status" value="1"/>
</dbReference>
<dbReference type="Pfam" id="PF03483">
    <property type="entry name" value="B3_4"/>
    <property type="match status" value="1"/>
</dbReference>
<keyword evidence="5" id="KW-0547">Nucleotide-binding</keyword>
<keyword evidence="7" id="KW-0460">Magnesium</keyword>
<dbReference type="SUPFAM" id="SSF56037">
    <property type="entry name" value="PheT/TilS domain"/>
    <property type="match status" value="1"/>
</dbReference>
<dbReference type="InterPro" id="IPR045864">
    <property type="entry name" value="aa-tRNA-synth_II/BPL/LPL"/>
</dbReference>
<dbReference type="Proteomes" id="UP000789831">
    <property type="component" value="Unassembled WGS sequence"/>
</dbReference>
<sequence length="363" mass="41087">MANLVMLESGQPLHIFDYDTLPAKKKIIVRQARQLEIINPLAGPTLALNSADIVVGLGGEIIDLAGIIGSRSTAITPTTKNILIECASFSAEAIKKTVKSLNISSTASRYFQRGTNVVLPLPLVLQRVIFLILETYGGNPKTGLMAPYKEARPRKIPLLTITPNFIKKKLGQIITEEVMLSIYRQLNFACQKKGNIYYISPPTQRRDITSSEDLLEELLRVYDYNKIVSSLPANFSKISFKAEEKTGQKKQQVRTYLANCGWQEIITYSLISREMKEEFTTTSDSYRLLLPKNDYHQYYRQTLIPSHLKTLKYNLSRGNKNLFFFEISSVYSQEKQEELLILSGVGGIINQSLHQLTSEVDFY</sequence>
<protein>
    <recommendedName>
        <fullName evidence="2">phenylalanine--tRNA ligase</fullName>
        <ecNumber evidence="2">6.1.1.20</ecNumber>
    </recommendedName>
</protein>
<name>A0A9N9CL58_9GLOM</name>
<evidence type="ECO:0000256" key="4">
    <source>
        <dbReference type="ARBA" id="ARBA00022723"/>
    </source>
</evidence>
<evidence type="ECO:0000256" key="1">
    <source>
        <dbReference type="ARBA" id="ARBA00001946"/>
    </source>
</evidence>
<dbReference type="InterPro" id="IPR005146">
    <property type="entry name" value="B3/B4_tRNA-bd"/>
</dbReference>
<dbReference type="SUPFAM" id="SSF55681">
    <property type="entry name" value="Class II aaRS and biotin synthetases"/>
    <property type="match status" value="1"/>
</dbReference>
<comment type="caution">
    <text evidence="11">The sequence shown here is derived from an EMBL/GenBank/DDBJ whole genome shotgun (WGS) entry which is preliminary data.</text>
</comment>
<keyword evidence="3" id="KW-0436">Ligase</keyword>
<keyword evidence="8" id="KW-0648">Protein biosynthesis</keyword>
<dbReference type="SMART" id="SM00873">
    <property type="entry name" value="B3_4"/>
    <property type="match status" value="1"/>
</dbReference>
<dbReference type="GO" id="GO:0009328">
    <property type="term" value="C:phenylalanine-tRNA ligase complex"/>
    <property type="evidence" value="ECO:0007669"/>
    <property type="project" value="TreeGrafter"/>
</dbReference>
<dbReference type="GO" id="GO:0000287">
    <property type="term" value="F:magnesium ion binding"/>
    <property type="evidence" value="ECO:0007669"/>
    <property type="project" value="InterPro"/>
</dbReference>
<dbReference type="GO" id="GO:0006432">
    <property type="term" value="P:phenylalanyl-tRNA aminoacylation"/>
    <property type="evidence" value="ECO:0007669"/>
    <property type="project" value="InterPro"/>
</dbReference>
<comment type="cofactor">
    <cofactor evidence="1">
        <name>Mg(2+)</name>
        <dbReference type="ChEBI" id="CHEBI:18420"/>
    </cofactor>
</comment>
<dbReference type="GO" id="GO:0005524">
    <property type="term" value="F:ATP binding"/>
    <property type="evidence" value="ECO:0007669"/>
    <property type="project" value="UniProtKB-KW"/>
</dbReference>
<organism evidence="11 12">
    <name type="scientific">Ambispora gerdemannii</name>
    <dbReference type="NCBI Taxonomy" id="144530"/>
    <lineage>
        <taxon>Eukaryota</taxon>
        <taxon>Fungi</taxon>
        <taxon>Fungi incertae sedis</taxon>
        <taxon>Mucoromycota</taxon>
        <taxon>Glomeromycotina</taxon>
        <taxon>Glomeromycetes</taxon>
        <taxon>Archaeosporales</taxon>
        <taxon>Ambisporaceae</taxon>
        <taxon>Ambispora</taxon>
    </lineage>
</organism>
<evidence type="ECO:0000313" key="11">
    <source>
        <dbReference type="EMBL" id="CAG8605791.1"/>
    </source>
</evidence>
<accession>A0A9N9CL58</accession>
<dbReference type="InterPro" id="IPR045060">
    <property type="entry name" value="Phe-tRNA-ligase_IIc_bsu"/>
</dbReference>
<evidence type="ECO:0000256" key="6">
    <source>
        <dbReference type="ARBA" id="ARBA00022840"/>
    </source>
</evidence>
<evidence type="ECO:0000256" key="5">
    <source>
        <dbReference type="ARBA" id="ARBA00022741"/>
    </source>
</evidence>
<dbReference type="Pfam" id="PF03484">
    <property type="entry name" value="B5"/>
    <property type="match status" value="1"/>
</dbReference>
<dbReference type="PROSITE" id="PS51483">
    <property type="entry name" value="B5"/>
    <property type="match status" value="1"/>
</dbReference>
<reference evidence="11" key="1">
    <citation type="submission" date="2021-06" db="EMBL/GenBank/DDBJ databases">
        <authorList>
            <person name="Kallberg Y."/>
            <person name="Tangrot J."/>
            <person name="Rosling A."/>
        </authorList>
    </citation>
    <scope>NUCLEOTIDE SEQUENCE</scope>
    <source>
        <strain evidence="11">MT106</strain>
    </source>
</reference>
<evidence type="ECO:0000256" key="8">
    <source>
        <dbReference type="ARBA" id="ARBA00022917"/>
    </source>
</evidence>
<keyword evidence="4" id="KW-0479">Metal-binding</keyword>
<gene>
    <name evidence="11" type="ORF">AGERDE_LOCUS9333</name>
</gene>
<evidence type="ECO:0000256" key="7">
    <source>
        <dbReference type="ARBA" id="ARBA00022842"/>
    </source>
</evidence>
<dbReference type="InterPro" id="IPR041616">
    <property type="entry name" value="PheRS_beta_core"/>
</dbReference>
<evidence type="ECO:0000259" key="10">
    <source>
        <dbReference type="PROSITE" id="PS51483"/>
    </source>
</evidence>
<proteinExistence type="predicted"/>
<dbReference type="SMART" id="SM00874">
    <property type="entry name" value="B5"/>
    <property type="match status" value="1"/>
</dbReference>
<dbReference type="InterPro" id="IPR020825">
    <property type="entry name" value="Phe-tRNA_synthase-like_B3/B4"/>
</dbReference>
<dbReference type="Gene3D" id="3.30.56.10">
    <property type="match status" value="1"/>
</dbReference>
<keyword evidence="6" id="KW-0067">ATP-binding</keyword>
<keyword evidence="12" id="KW-1185">Reference proteome</keyword>
<evidence type="ECO:0000256" key="2">
    <source>
        <dbReference type="ARBA" id="ARBA00012814"/>
    </source>
</evidence>
<evidence type="ECO:0000313" key="12">
    <source>
        <dbReference type="Proteomes" id="UP000789831"/>
    </source>
</evidence>
<dbReference type="EMBL" id="CAJVPL010002291">
    <property type="protein sequence ID" value="CAG8605791.1"/>
    <property type="molecule type" value="Genomic_DNA"/>
</dbReference>
<feature type="domain" description="B5" evidence="10">
    <location>
        <begin position="154"/>
        <end position="229"/>
    </location>
</feature>
<dbReference type="PANTHER" id="PTHR10947">
    <property type="entry name" value="PHENYLALANYL-TRNA SYNTHETASE BETA CHAIN AND LEUCINE-RICH REPEAT-CONTAINING PROTEIN 47"/>
    <property type="match status" value="1"/>
</dbReference>
<dbReference type="Pfam" id="PF17759">
    <property type="entry name" value="tRNA_synthFbeta"/>
    <property type="match status" value="1"/>
</dbReference>
<dbReference type="EC" id="6.1.1.20" evidence="2"/>
<dbReference type="Gene3D" id="3.30.930.10">
    <property type="entry name" value="Bira Bifunctional Protein, Domain 2"/>
    <property type="match status" value="1"/>
</dbReference>
<evidence type="ECO:0000256" key="3">
    <source>
        <dbReference type="ARBA" id="ARBA00022598"/>
    </source>
</evidence>
<dbReference type="InterPro" id="IPR009061">
    <property type="entry name" value="DNA-bd_dom_put_sf"/>
</dbReference>